<dbReference type="EMBL" id="GBBL01000095">
    <property type="protein sequence ID" value="JAC27225.1"/>
    <property type="molecule type" value="mRNA"/>
</dbReference>
<proteinExistence type="evidence at transcript level"/>
<organism evidence="1">
    <name type="scientific">Amblyomma parvum</name>
    <name type="common">South American tick</name>
    <dbReference type="NCBI Taxonomy" id="251391"/>
    <lineage>
        <taxon>Eukaryota</taxon>
        <taxon>Metazoa</taxon>
        <taxon>Ecdysozoa</taxon>
        <taxon>Arthropoda</taxon>
        <taxon>Chelicerata</taxon>
        <taxon>Arachnida</taxon>
        <taxon>Acari</taxon>
        <taxon>Parasitiformes</taxon>
        <taxon>Ixodida</taxon>
        <taxon>Ixodoidea</taxon>
        <taxon>Ixodidae</taxon>
        <taxon>Amblyomminae</taxon>
        <taxon>Amblyomma</taxon>
    </lineage>
</organism>
<sequence>MLQLKFWFSSFSPWLARGGSTFAFLFSSLLGGMTLSACREVCRKRVVELHHSFSSPDSVAPSRRRFSRQLHPLVKAVLVETMVKLPLLPCLACDSHFSSHSSHFHVPSTALHQHFVSRFRRDVSCYMSIYSVVCGCANAHGVKMLRSKALFSFLRCGV</sequence>
<evidence type="ECO:0000313" key="1">
    <source>
        <dbReference type="EMBL" id="JAC27225.1"/>
    </source>
</evidence>
<protein>
    <submittedName>
        <fullName evidence="1">Putative secreted protein</fullName>
    </submittedName>
</protein>
<dbReference type="AlphaFoldDB" id="A0A023G2S1"/>
<reference evidence="1" key="1">
    <citation type="submission" date="2014-03" db="EMBL/GenBank/DDBJ databases">
        <title>The sialotranscriptome of Amblyomma triste, Amblyomma parvum and Amblyomma cajennense ticks, uncovered by 454-based RNA-seq.</title>
        <authorList>
            <person name="Garcia G.R."/>
            <person name="Gardinassi L.G."/>
            <person name="Ribeiro J.M."/>
            <person name="Anatrielo E."/>
            <person name="Ferreira B.R."/>
            <person name="Moreira H.N."/>
            <person name="Mafra C."/>
            <person name="Olegario M.M."/>
            <person name="Szabo P.J."/>
            <person name="Miranda-Santos I.K."/>
            <person name="Maruyama S.R."/>
        </authorList>
    </citation>
    <scope>NUCLEOTIDE SEQUENCE</scope>
    <source>
        <strain evidence="1">Araguapaz</strain>
        <tissue evidence="1">Salivary glands</tissue>
    </source>
</reference>
<accession>A0A023G2S1</accession>
<name>A0A023G2S1_AMBPA</name>